<dbReference type="PANTHER" id="PTHR43806:SF11">
    <property type="entry name" value="CEREVISIN-RELATED"/>
    <property type="match status" value="1"/>
</dbReference>
<evidence type="ECO:0000256" key="4">
    <source>
        <dbReference type="ARBA" id="ARBA00022825"/>
    </source>
</evidence>
<organism evidence="8 9">
    <name type="scientific">Oharaeibacter diazotrophicus</name>
    <dbReference type="NCBI Taxonomy" id="1920512"/>
    <lineage>
        <taxon>Bacteria</taxon>
        <taxon>Pseudomonadati</taxon>
        <taxon>Pseudomonadota</taxon>
        <taxon>Alphaproteobacteria</taxon>
        <taxon>Hyphomicrobiales</taxon>
        <taxon>Pleomorphomonadaceae</taxon>
        <taxon>Oharaeibacter</taxon>
    </lineage>
</organism>
<proteinExistence type="inferred from homology"/>
<dbReference type="PRINTS" id="PR00723">
    <property type="entry name" value="SUBTILISIN"/>
</dbReference>
<keyword evidence="3 5" id="KW-0378">Hydrolase</keyword>
<reference evidence="8 9" key="1">
    <citation type="submission" date="2019-03" db="EMBL/GenBank/DDBJ databases">
        <title>Genomic Encyclopedia of Type Strains, Phase IV (KMG-IV): sequencing the most valuable type-strain genomes for metagenomic binning, comparative biology and taxonomic classification.</title>
        <authorList>
            <person name="Goeker M."/>
        </authorList>
    </citation>
    <scope>NUCLEOTIDE SEQUENCE [LARGE SCALE GENOMIC DNA]</scope>
    <source>
        <strain evidence="8 9">DSM 102969</strain>
    </source>
</reference>
<evidence type="ECO:0000256" key="5">
    <source>
        <dbReference type="PROSITE-ProRule" id="PRU01240"/>
    </source>
</evidence>
<feature type="active site" description="Charge relay system" evidence="5">
    <location>
        <position position="399"/>
    </location>
</feature>
<protein>
    <submittedName>
        <fullName evidence="8">Subtilase family protein</fullName>
    </submittedName>
</protein>
<evidence type="ECO:0000256" key="6">
    <source>
        <dbReference type="SAM" id="SignalP"/>
    </source>
</evidence>
<dbReference type="GO" id="GO:0004252">
    <property type="term" value="F:serine-type endopeptidase activity"/>
    <property type="evidence" value="ECO:0007669"/>
    <property type="project" value="UniProtKB-UniRule"/>
</dbReference>
<dbReference type="GO" id="GO:0006508">
    <property type="term" value="P:proteolysis"/>
    <property type="evidence" value="ECO:0007669"/>
    <property type="project" value="UniProtKB-KW"/>
</dbReference>
<evidence type="ECO:0000256" key="3">
    <source>
        <dbReference type="ARBA" id="ARBA00022801"/>
    </source>
</evidence>
<dbReference type="InterPro" id="IPR023828">
    <property type="entry name" value="Peptidase_S8_Ser-AS"/>
</dbReference>
<comment type="similarity">
    <text evidence="1 5">Belongs to the peptidase S8 family.</text>
</comment>
<feature type="domain" description="Peptidase S8/S53" evidence="7">
    <location>
        <begin position="161"/>
        <end position="432"/>
    </location>
</feature>
<sequence length="774" mass="77749">MRWVSTLLSALALTAAGVGGAGAADAALRAKAPEAAAIEATVARRGEVPIIVELRRPAAVAAVAADAPAAIAATRAAVDGFLARHVGSAAAAAARTDLRRPVKRMTYVPMVALTATAADLARIAADPAVARVHPDVAVPPTLAESVPLIGIPTVSATGQTGQNAVVAVLDTGSDLDHPFIQPKIVGEACFSTTSAQSQSLCPNGSNSQSGTGASAACDPAVGGSGCNHGTHVAGIAVGAAGVPGAPPQGVAAGAGLLSIQVFSYFPGQGVLSWSSDQIAALEYVYAHRDDFSGRKVAAINMSLGGGAYSASCPESPLTSIVGTLRSAGILTVIAAGNNGYDTQMSSPACTPGALSVGSSTKTDERSSFSNVSSITTVFAPGSSINSSVIDGYSIYNGTSMATPHVAGAVAVLRSAFPDATADQIVDALVSTGKAVSTPVGAKPRIDVAAAFVALGAGGGGGSGPTSNISVSPTDAVTIARTGTTSDITSFGITVAAVSGKPKWKLTGTPSWLKASPTSGTATTAGTTVKFKVSLPRTQTETLTGTLTFTEVGGSGDPIEVPVTLDLVAQTLSVTPASDVEITNTNGVTVTPASFDVVLATNVGATPYKITGLPSWLRAKAKSTTATQDGVTITLTPVASKGMSDQSATITFAQTSFSMATATLNVINHYVEQTLTPTPQADTTVTWSDSETFSPSVIPITLVTSGGEATWTMTGTTSWLIADQKTGVTDENGTTINLTVAPPSSLRRNLTTTLKFQIKGVRKSVSVPIVLTKRP</sequence>
<feature type="chain" id="PRO_5020448058" evidence="6">
    <location>
        <begin position="24"/>
        <end position="774"/>
    </location>
</feature>
<keyword evidence="2 5" id="KW-0645">Protease</keyword>
<comment type="caution">
    <text evidence="8">The sequence shown here is derived from an EMBL/GenBank/DDBJ whole genome shotgun (WGS) entry which is preliminary data.</text>
</comment>
<dbReference type="InterPro" id="IPR036852">
    <property type="entry name" value="Peptidase_S8/S53_dom_sf"/>
</dbReference>
<dbReference type="AlphaFoldDB" id="A0A4R6RCV1"/>
<dbReference type="InterPro" id="IPR015500">
    <property type="entry name" value="Peptidase_S8_subtilisin-rel"/>
</dbReference>
<keyword evidence="9" id="KW-1185">Reference proteome</keyword>
<name>A0A4R6RCV1_9HYPH</name>
<feature type="active site" description="Charge relay system" evidence="5">
    <location>
        <position position="170"/>
    </location>
</feature>
<dbReference type="InterPro" id="IPR022398">
    <property type="entry name" value="Peptidase_S8_His-AS"/>
</dbReference>
<feature type="signal peptide" evidence="6">
    <location>
        <begin position="1"/>
        <end position="23"/>
    </location>
</feature>
<dbReference type="PANTHER" id="PTHR43806">
    <property type="entry name" value="PEPTIDASE S8"/>
    <property type="match status" value="1"/>
</dbReference>
<evidence type="ECO:0000259" key="7">
    <source>
        <dbReference type="Pfam" id="PF00082"/>
    </source>
</evidence>
<dbReference type="OrthoDB" id="9816306at2"/>
<feature type="active site" description="Charge relay system" evidence="5">
    <location>
        <position position="228"/>
    </location>
</feature>
<accession>A0A4R6RCV1</accession>
<evidence type="ECO:0000313" key="9">
    <source>
        <dbReference type="Proteomes" id="UP000294547"/>
    </source>
</evidence>
<keyword evidence="4 5" id="KW-0720">Serine protease</keyword>
<dbReference type="PROSITE" id="PS00138">
    <property type="entry name" value="SUBTILASE_SER"/>
    <property type="match status" value="1"/>
</dbReference>
<evidence type="ECO:0000256" key="1">
    <source>
        <dbReference type="ARBA" id="ARBA00011073"/>
    </source>
</evidence>
<dbReference type="Proteomes" id="UP000294547">
    <property type="component" value="Unassembled WGS sequence"/>
</dbReference>
<gene>
    <name evidence="8" type="ORF">EDD54_3478</name>
</gene>
<dbReference type="Pfam" id="PF00082">
    <property type="entry name" value="Peptidase_S8"/>
    <property type="match status" value="1"/>
</dbReference>
<dbReference type="SUPFAM" id="SSF52743">
    <property type="entry name" value="Subtilisin-like"/>
    <property type="match status" value="1"/>
</dbReference>
<dbReference type="InterPro" id="IPR000209">
    <property type="entry name" value="Peptidase_S8/S53_dom"/>
</dbReference>
<evidence type="ECO:0000313" key="8">
    <source>
        <dbReference type="EMBL" id="TDP83516.1"/>
    </source>
</evidence>
<dbReference type="Gene3D" id="3.40.50.200">
    <property type="entry name" value="Peptidase S8/S53 domain"/>
    <property type="match status" value="1"/>
</dbReference>
<keyword evidence="6" id="KW-0732">Signal</keyword>
<dbReference type="EMBL" id="SNXY01000009">
    <property type="protein sequence ID" value="TDP83516.1"/>
    <property type="molecule type" value="Genomic_DNA"/>
</dbReference>
<evidence type="ECO:0000256" key="2">
    <source>
        <dbReference type="ARBA" id="ARBA00022670"/>
    </source>
</evidence>
<dbReference type="PROSITE" id="PS00137">
    <property type="entry name" value="SUBTILASE_HIS"/>
    <property type="match status" value="1"/>
</dbReference>
<dbReference type="PROSITE" id="PS51892">
    <property type="entry name" value="SUBTILASE"/>
    <property type="match status" value="1"/>
</dbReference>
<dbReference type="InterPro" id="IPR050131">
    <property type="entry name" value="Peptidase_S8_subtilisin-like"/>
</dbReference>
<dbReference type="RefSeq" id="WP_126538527.1">
    <property type="nucleotide sequence ID" value="NZ_BSPM01000009.1"/>
</dbReference>